<keyword evidence="2" id="KW-1133">Transmembrane helix</keyword>
<feature type="transmembrane region" description="Helical" evidence="2">
    <location>
        <begin position="312"/>
        <end position="334"/>
    </location>
</feature>
<feature type="transmembrane region" description="Helical" evidence="2">
    <location>
        <begin position="32"/>
        <end position="50"/>
    </location>
</feature>
<name>A0A562ITY5_9ACTN</name>
<evidence type="ECO:0008006" key="5">
    <source>
        <dbReference type="Google" id="ProtNLM"/>
    </source>
</evidence>
<feature type="transmembrane region" description="Helical" evidence="2">
    <location>
        <begin position="346"/>
        <end position="368"/>
    </location>
</feature>
<proteinExistence type="predicted"/>
<dbReference type="AlphaFoldDB" id="A0A562ITY5"/>
<dbReference type="RefSeq" id="WP_153360130.1">
    <property type="nucleotide sequence ID" value="NZ_ML762492.1"/>
</dbReference>
<evidence type="ECO:0000313" key="3">
    <source>
        <dbReference type="EMBL" id="TWH74004.1"/>
    </source>
</evidence>
<sequence>MPDPTPPVGRRRPGARRARHAATAPGHRRTGVLWPLTALAVLAAVAARRLSGPRLPGDDTLAAPAAVLLRGDGDLALLSPEGLGALHTAVYATVTRAFARHDTLVGAERELLAVALLGTGVLLWRTGRRLGLGDAGCALAVLALAAVPALAPLSAAASPSWLALPWLLLAAWLLLSGRPSRASAVTAAVATSLGVLLAPDALVLLVPGVAAGVAARAAWRRPARMPPGVTRALTVAGIAVGAGVTRLLVGAWYPQPGDPTRWGAGTAELVLVGSGLLVVGVLAVVWLPRLRGPGAALLAGTLLGVVPPGDRLPTLLVCLPLAALLAAVLADALVDRVAAARPAFGRVARPAAAGALVLVLAAALAGVVTGPRGDLGAEAYGQLVAWSDQQLPDDAVLAADPRPAAELVHAGLDLDRLVTARGPVTAATGELPLQLQVSADGDPAADARPVARFPAGSPTDGGAPDDGAPDDRAPDGVTLTVADPDPAEPTSEQLAARRELGEALLANPATTAPPAAAELLRAGSVDPRLLTTLAGLAARFGVSLADLPAVPGELPGVPVRQAVLGSVAGVPLPGDSPAADRLRNWLEAQRSPYRPARVTSVEDGLLLTWPLAPDPDAQVTPGGGG</sequence>
<feature type="transmembrane region" description="Helical" evidence="2">
    <location>
        <begin position="265"/>
        <end position="287"/>
    </location>
</feature>
<feature type="transmembrane region" description="Helical" evidence="2">
    <location>
        <begin position="187"/>
        <end position="213"/>
    </location>
</feature>
<feature type="transmembrane region" description="Helical" evidence="2">
    <location>
        <begin position="132"/>
        <end position="151"/>
    </location>
</feature>
<keyword evidence="2" id="KW-0472">Membrane</keyword>
<evidence type="ECO:0000313" key="4">
    <source>
        <dbReference type="Proteomes" id="UP000321490"/>
    </source>
</evidence>
<evidence type="ECO:0000256" key="1">
    <source>
        <dbReference type="SAM" id="MobiDB-lite"/>
    </source>
</evidence>
<comment type="caution">
    <text evidence="3">The sequence shown here is derived from an EMBL/GenBank/DDBJ whole genome shotgun (WGS) entry which is preliminary data.</text>
</comment>
<feature type="compositionally biased region" description="Low complexity" evidence="1">
    <location>
        <begin position="454"/>
        <end position="466"/>
    </location>
</feature>
<dbReference type="Proteomes" id="UP000321490">
    <property type="component" value="Unassembled WGS sequence"/>
</dbReference>
<feature type="region of interest" description="Disordered" evidence="1">
    <location>
        <begin position="441"/>
        <end position="493"/>
    </location>
</feature>
<keyword evidence="2" id="KW-0812">Transmembrane</keyword>
<protein>
    <recommendedName>
        <fullName evidence="5">4-amino-4-deoxy-L-arabinose transferase-like glycosyltransferase</fullName>
    </recommendedName>
</protein>
<accession>A0A562ITY5</accession>
<keyword evidence="4" id="KW-1185">Reference proteome</keyword>
<dbReference type="OrthoDB" id="9810303at2"/>
<reference evidence="3 4" key="1">
    <citation type="submission" date="2019-07" db="EMBL/GenBank/DDBJ databases">
        <title>R&amp;d 2014.</title>
        <authorList>
            <person name="Klenk H.-P."/>
        </authorList>
    </citation>
    <scope>NUCLEOTIDE SEQUENCE [LARGE SCALE GENOMIC DNA]</scope>
    <source>
        <strain evidence="3 4">DSM 45764</strain>
    </source>
</reference>
<evidence type="ECO:0000256" key="2">
    <source>
        <dbReference type="SAM" id="Phobius"/>
    </source>
</evidence>
<feature type="compositionally biased region" description="Basic residues" evidence="1">
    <location>
        <begin position="9"/>
        <end position="26"/>
    </location>
</feature>
<gene>
    <name evidence="3" type="ORF">JD78_02536</name>
</gene>
<dbReference type="EMBL" id="VLKF01000001">
    <property type="protein sequence ID" value="TWH74004.1"/>
    <property type="molecule type" value="Genomic_DNA"/>
</dbReference>
<feature type="region of interest" description="Disordered" evidence="1">
    <location>
        <begin position="1"/>
        <end position="26"/>
    </location>
</feature>
<feature type="transmembrane region" description="Helical" evidence="2">
    <location>
        <begin position="233"/>
        <end position="253"/>
    </location>
</feature>
<organism evidence="3 4">
    <name type="scientific">Modestobacter roseus</name>
    <dbReference type="NCBI Taxonomy" id="1181884"/>
    <lineage>
        <taxon>Bacteria</taxon>
        <taxon>Bacillati</taxon>
        <taxon>Actinomycetota</taxon>
        <taxon>Actinomycetes</taxon>
        <taxon>Geodermatophilales</taxon>
        <taxon>Geodermatophilaceae</taxon>
        <taxon>Modestobacter</taxon>
    </lineage>
</organism>
<feature type="transmembrane region" description="Helical" evidence="2">
    <location>
        <begin position="157"/>
        <end position="175"/>
    </location>
</feature>